<proteinExistence type="predicted"/>
<keyword evidence="2" id="KW-0732">Signal</keyword>
<dbReference type="PANTHER" id="PTHR23301">
    <property type="entry name" value="CHITIN BINDING PERITROPHIN-A"/>
    <property type="match status" value="1"/>
</dbReference>
<sequence length="166" mass="17607">YGTYRSKKNCGVFYVCAGGIPYEFTCPAGLNFHEDLKVCDYPYRVECNGVPTNVAPPEPITETELPSTVITEPVPSVAPVSPVVSGNPVPEQGAGSPTAFYSFKRIPAGLLDPTKPCAYNNVIKLSSGCSSVAVCQNGLTRVINCGPGTSYDSFSHQCAPSYRALC</sequence>
<gene>
    <name evidence="7" type="ORF">g.2321</name>
</gene>
<protein>
    <recommendedName>
        <fullName evidence="6">Chitin-binding type-2 domain-containing protein</fullName>
    </recommendedName>
</protein>
<evidence type="ECO:0000259" key="6">
    <source>
        <dbReference type="PROSITE" id="PS50940"/>
    </source>
</evidence>
<accession>A0A1B6CZI0</accession>
<evidence type="ECO:0000256" key="2">
    <source>
        <dbReference type="ARBA" id="ARBA00022729"/>
    </source>
</evidence>
<evidence type="ECO:0000313" key="7">
    <source>
        <dbReference type="EMBL" id="JAS18859.1"/>
    </source>
</evidence>
<dbReference type="Pfam" id="PF01607">
    <property type="entry name" value="CBM_14"/>
    <property type="match status" value="1"/>
</dbReference>
<feature type="non-terminal residue" evidence="7">
    <location>
        <position position="1"/>
    </location>
</feature>
<organism evidence="7">
    <name type="scientific">Clastoptera arizonana</name>
    <name type="common">Arizona spittle bug</name>
    <dbReference type="NCBI Taxonomy" id="38151"/>
    <lineage>
        <taxon>Eukaryota</taxon>
        <taxon>Metazoa</taxon>
        <taxon>Ecdysozoa</taxon>
        <taxon>Arthropoda</taxon>
        <taxon>Hexapoda</taxon>
        <taxon>Insecta</taxon>
        <taxon>Pterygota</taxon>
        <taxon>Neoptera</taxon>
        <taxon>Paraneoptera</taxon>
        <taxon>Hemiptera</taxon>
        <taxon>Auchenorrhyncha</taxon>
        <taxon>Cercopoidea</taxon>
        <taxon>Clastopteridae</taxon>
        <taxon>Clastoptera</taxon>
    </lineage>
</organism>
<keyword evidence="1" id="KW-0147">Chitin-binding</keyword>
<dbReference type="InterPro" id="IPR036508">
    <property type="entry name" value="Chitin-bd_dom_sf"/>
</dbReference>
<evidence type="ECO:0000256" key="1">
    <source>
        <dbReference type="ARBA" id="ARBA00022669"/>
    </source>
</evidence>
<dbReference type="PANTHER" id="PTHR23301:SF0">
    <property type="entry name" value="CHITIN-BINDING TYPE-2 DOMAIN-CONTAINING PROTEIN-RELATED"/>
    <property type="match status" value="1"/>
</dbReference>
<dbReference type="Gene3D" id="2.170.140.10">
    <property type="entry name" value="Chitin binding domain"/>
    <property type="match status" value="1"/>
</dbReference>
<dbReference type="PROSITE" id="PS50940">
    <property type="entry name" value="CHIT_BIND_II"/>
    <property type="match status" value="2"/>
</dbReference>
<evidence type="ECO:0000256" key="3">
    <source>
        <dbReference type="ARBA" id="ARBA00022737"/>
    </source>
</evidence>
<keyword evidence="4" id="KW-1015">Disulfide bond</keyword>
<keyword evidence="5" id="KW-0325">Glycoprotein</keyword>
<feature type="domain" description="Chitin-binding type-2" evidence="6">
    <location>
        <begin position="114"/>
        <end position="166"/>
    </location>
</feature>
<feature type="domain" description="Chitin-binding type-2" evidence="6">
    <location>
        <begin position="1"/>
        <end position="49"/>
    </location>
</feature>
<dbReference type="GO" id="GO:0008061">
    <property type="term" value="F:chitin binding"/>
    <property type="evidence" value="ECO:0007669"/>
    <property type="project" value="UniProtKB-KW"/>
</dbReference>
<dbReference type="InterPro" id="IPR002557">
    <property type="entry name" value="Chitin-bd_dom"/>
</dbReference>
<dbReference type="SUPFAM" id="SSF57625">
    <property type="entry name" value="Invertebrate chitin-binding proteins"/>
    <property type="match status" value="2"/>
</dbReference>
<evidence type="ECO:0000256" key="4">
    <source>
        <dbReference type="ARBA" id="ARBA00023157"/>
    </source>
</evidence>
<dbReference type="EMBL" id="GEDC01018439">
    <property type="protein sequence ID" value="JAS18859.1"/>
    <property type="molecule type" value="Transcribed_RNA"/>
</dbReference>
<name>A0A1B6CZI0_9HEMI</name>
<dbReference type="InterPro" id="IPR051940">
    <property type="entry name" value="Chitin_bind-dev_reg"/>
</dbReference>
<reference evidence="7" key="1">
    <citation type="submission" date="2015-12" db="EMBL/GenBank/DDBJ databases">
        <title>De novo transcriptome assembly of four potential Pierce s Disease insect vectors from Arizona vineyards.</title>
        <authorList>
            <person name="Tassone E.E."/>
        </authorList>
    </citation>
    <scope>NUCLEOTIDE SEQUENCE</scope>
</reference>
<dbReference type="AlphaFoldDB" id="A0A1B6CZI0"/>
<keyword evidence="3" id="KW-0677">Repeat</keyword>
<dbReference type="SMART" id="SM00494">
    <property type="entry name" value="ChtBD2"/>
    <property type="match status" value="2"/>
</dbReference>
<dbReference type="GO" id="GO:0005576">
    <property type="term" value="C:extracellular region"/>
    <property type="evidence" value="ECO:0007669"/>
    <property type="project" value="InterPro"/>
</dbReference>
<evidence type="ECO:0000256" key="5">
    <source>
        <dbReference type="ARBA" id="ARBA00023180"/>
    </source>
</evidence>